<evidence type="ECO:0000256" key="7">
    <source>
        <dbReference type="ARBA" id="ARBA00022695"/>
    </source>
</evidence>
<keyword evidence="6 9" id="KW-0808">Transferase</keyword>
<evidence type="ECO:0000313" key="9">
    <source>
        <dbReference type="EMBL" id="MFC6395665.1"/>
    </source>
</evidence>
<evidence type="ECO:0000256" key="3">
    <source>
        <dbReference type="ARBA" id="ARBA00009789"/>
    </source>
</evidence>
<dbReference type="InterPro" id="IPR034683">
    <property type="entry name" value="IspD/TarI"/>
</dbReference>
<protein>
    <recommendedName>
        <fullName evidence="5">2-C-methyl-D-erythritol 4-phosphate cytidylyltransferase</fullName>
        <ecNumber evidence="4">2.7.7.60</ecNumber>
    </recommendedName>
</protein>
<dbReference type="SUPFAM" id="SSF53448">
    <property type="entry name" value="Nucleotide-diphospho-sugar transferases"/>
    <property type="match status" value="1"/>
</dbReference>
<reference evidence="10" key="1">
    <citation type="journal article" date="2019" name="Int. J. Syst. Evol. Microbiol.">
        <title>The Global Catalogue of Microorganisms (GCM) 10K type strain sequencing project: providing services to taxonomists for standard genome sequencing and annotation.</title>
        <authorList>
            <consortium name="The Broad Institute Genomics Platform"/>
            <consortium name="The Broad Institute Genome Sequencing Center for Infectious Disease"/>
            <person name="Wu L."/>
            <person name="Ma J."/>
        </authorList>
    </citation>
    <scope>NUCLEOTIDE SEQUENCE [LARGE SCALE GENOMIC DNA]</scope>
    <source>
        <strain evidence="10">CGMCC 1.15277</strain>
    </source>
</reference>
<accession>A0ABW1WZE7</accession>
<dbReference type="InterPro" id="IPR029044">
    <property type="entry name" value="Nucleotide-diphossugar_trans"/>
</dbReference>
<dbReference type="CDD" id="cd02516">
    <property type="entry name" value="CDP-ME_synthetase"/>
    <property type="match status" value="1"/>
</dbReference>
<dbReference type="InterPro" id="IPR018294">
    <property type="entry name" value="ISPD_synthase_CS"/>
</dbReference>
<dbReference type="Gene3D" id="3.90.550.10">
    <property type="entry name" value="Spore Coat Polysaccharide Biosynthesis Protein SpsA, Chain A"/>
    <property type="match status" value="1"/>
</dbReference>
<evidence type="ECO:0000256" key="4">
    <source>
        <dbReference type="ARBA" id="ARBA00012526"/>
    </source>
</evidence>
<evidence type="ECO:0000256" key="8">
    <source>
        <dbReference type="ARBA" id="ARBA00023229"/>
    </source>
</evidence>
<comment type="catalytic activity">
    <reaction evidence="1">
        <text>2-C-methyl-D-erythritol 4-phosphate + CTP + H(+) = 4-CDP-2-C-methyl-D-erythritol + diphosphate</text>
        <dbReference type="Rhea" id="RHEA:13429"/>
        <dbReference type="ChEBI" id="CHEBI:15378"/>
        <dbReference type="ChEBI" id="CHEBI:33019"/>
        <dbReference type="ChEBI" id="CHEBI:37563"/>
        <dbReference type="ChEBI" id="CHEBI:57823"/>
        <dbReference type="ChEBI" id="CHEBI:58262"/>
        <dbReference type="EC" id="2.7.7.60"/>
    </reaction>
</comment>
<dbReference type="EC" id="2.7.7.60" evidence="4"/>
<dbReference type="PANTHER" id="PTHR43015">
    <property type="entry name" value="D-RIBITOL-5-PHOSPHATE CYTIDYLYLTRANSFERASE"/>
    <property type="match status" value="1"/>
</dbReference>
<organism evidence="9 10">
    <name type="scientific">Luteococcus sanguinis</name>
    <dbReference type="NCBI Taxonomy" id="174038"/>
    <lineage>
        <taxon>Bacteria</taxon>
        <taxon>Bacillati</taxon>
        <taxon>Actinomycetota</taxon>
        <taxon>Actinomycetes</taxon>
        <taxon>Propionibacteriales</taxon>
        <taxon>Propionibacteriaceae</taxon>
        <taxon>Luteococcus</taxon>
    </lineage>
</organism>
<comment type="pathway">
    <text evidence="2">Isoprenoid biosynthesis; isopentenyl diphosphate biosynthesis via DXP pathway; isopentenyl diphosphate from 1-deoxy-D-xylulose 5-phosphate: step 2/6.</text>
</comment>
<evidence type="ECO:0000256" key="1">
    <source>
        <dbReference type="ARBA" id="ARBA00001282"/>
    </source>
</evidence>
<evidence type="ECO:0000313" key="10">
    <source>
        <dbReference type="Proteomes" id="UP001596266"/>
    </source>
</evidence>
<dbReference type="GO" id="GO:0050518">
    <property type="term" value="F:2-C-methyl-D-erythritol 4-phosphate cytidylyltransferase activity"/>
    <property type="evidence" value="ECO:0007669"/>
    <property type="project" value="UniProtKB-EC"/>
</dbReference>
<dbReference type="InterPro" id="IPR001228">
    <property type="entry name" value="IspD"/>
</dbReference>
<comment type="caution">
    <text evidence="9">The sequence shown here is derived from an EMBL/GenBank/DDBJ whole genome shotgun (WGS) entry which is preliminary data.</text>
</comment>
<proteinExistence type="inferred from homology"/>
<evidence type="ECO:0000256" key="2">
    <source>
        <dbReference type="ARBA" id="ARBA00004787"/>
    </source>
</evidence>
<gene>
    <name evidence="9" type="primary">ispD</name>
    <name evidence="9" type="ORF">ACFP57_01465</name>
</gene>
<keyword evidence="10" id="KW-1185">Reference proteome</keyword>
<dbReference type="RefSeq" id="WP_343886413.1">
    <property type="nucleotide sequence ID" value="NZ_BAAAKI010000014.1"/>
</dbReference>
<name>A0ABW1WZE7_9ACTN</name>
<keyword evidence="7 9" id="KW-0548">Nucleotidyltransferase</keyword>
<dbReference type="Proteomes" id="UP001596266">
    <property type="component" value="Unassembled WGS sequence"/>
</dbReference>
<keyword evidence="8" id="KW-0414">Isoprene biosynthesis</keyword>
<comment type="similarity">
    <text evidence="3">Belongs to the IspD/TarI cytidylyltransferase family. IspD subfamily.</text>
</comment>
<dbReference type="Pfam" id="PF01128">
    <property type="entry name" value="IspD"/>
    <property type="match status" value="1"/>
</dbReference>
<dbReference type="PANTHER" id="PTHR43015:SF1">
    <property type="entry name" value="D-RIBITOL-5-PHOSPHATE CYTIDYLYLTRANSFERASE"/>
    <property type="match status" value="1"/>
</dbReference>
<dbReference type="EMBL" id="JBHSUA010000006">
    <property type="protein sequence ID" value="MFC6395665.1"/>
    <property type="molecule type" value="Genomic_DNA"/>
</dbReference>
<dbReference type="PROSITE" id="PS01295">
    <property type="entry name" value="ISPD"/>
    <property type="match status" value="1"/>
</dbReference>
<evidence type="ECO:0000256" key="5">
    <source>
        <dbReference type="ARBA" id="ARBA00019056"/>
    </source>
</evidence>
<sequence>MSEPVVAILVAAGLGVRYGGTTPKPALRITRQALISMSIEAMAAGGCTDAVVVANPATLGHFARALAGAPIPIHTTNGGDTRQKSVRNGLLSVAQDERLAHTKVILVHDAVRPMVPAWVVAEVIKCVRGGASAVAPALPVVDSIRMVDPNGGPTQVVDRSLLRAIQTPQGFPFPLILNAHEAAAEQGLEFTDDLACAEAAGHRVELVEGSRLAMKITEPTDLTVAKAMWKARATIGHHSGRRLWRQRSNH</sequence>
<dbReference type="NCBIfam" id="TIGR00453">
    <property type="entry name" value="ispD"/>
    <property type="match status" value="1"/>
</dbReference>
<evidence type="ECO:0000256" key="6">
    <source>
        <dbReference type="ARBA" id="ARBA00022679"/>
    </source>
</evidence>